<protein>
    <submittedName>
        <fullName evidence="2">Uncharacterized protein</fullName>
    </submittedName>
</protein>
<reference evidence="2" key="1">
    <citation type="journal article" date="2022" name="bioRxiv">
        <title>Sequencing and chromosome-scale assembly of the giantPleurodeles waltlgenome.</title>
        <authorList>
            <person name="Brown T."/>
            <person name="Elewa A."/>
            <person name="Iarovenko S."/>
            <person name="Subramanian E."/>
            <person name="Araus A.J."/>
            <person name="Petzold A."/>
            <person name="Susuki M."/>
            <person name="Suzuki K.-i.T."/>
            <person name="Hayashi T."/>
            <person name="Toyoda A."/>
            <person name="Oliveira C."/>
            <person name="Osipova E."/>
            <person name="Leigh N.D."/>
            <person name="Simon A."/>
            <person name="Yun M.H."/>
        </authorList>
    </citation>
    <scope>NUCLEOTIDE SEQUENCE</scope>
    <source>
        <strain evidence="2">20211129_DDA</strain>
        <tissue evidence="2">Liver</tissue>
    </source>
</reference>
<proteinExistence type="predicted"/>
<gene>
    <name evidence="2" type="ORF">NDU88_002531</name>
</gene>
<evidence type="ECO:0000256" key="1">
    <source>
        <dbReference type="SAM" id="MobiDB-lite"/>
    </source>
</evidence>
<dbReference type="AlphaFoldDB" id="A0AAV7PBX2"/>
<organism evidence="2 3">
    <name type="scientific">Pleurodeles waltl</name>
    <name type="common">Iberian ribbed newt</name>
    <dbReference type="NCBI Taxonomy" id="8319"/>
    <lineage>
        <taxon>Eukaryota</taxon>
        <taxon>Metazoa</taxon>
        <taxon>Chordata</taxon>
        <taxon>Craniata</taxon>
        <taxon>Vertebrata</taxon>
        <taxon>Euteleostomi</taxon>
        <taxon>Amphibia</taxon>
        <taxon>Batrachia</taxon>
        <taxon>Caudata</taxon>
        <taxon>Salamandroidea</taxon>
        <taxon>Salamandridae</taxon>
        <taxon>Pleurodelinae</taxon>
        <taxon>Pleurodeles</taxon>
    </lineage>
</organism>
<feature type="region of interest" description="Disordered" evidence="1">
    <location>
        <begin position="29"/>
        <end position="91"/>
    </location>
</feature>
<keyword evidence="3" id="KW-1185">Reference proteome</keyword>
<dbReference type="Proteomes" id="UP001066276">
    <property type="component" value="Chromosome 7"/>
</dbReference>
<comment type="caution">
    <text evidence="2">The sequence shown here is derived from an EMBL/GenBank/DDBJ whole genome shotgun (WGS) entry which is preliminary data.</text>
</comment>
<evidence type="ECO:0000313" key="3">
    <source>
        <dbReference type="Proteomes" id="UP001066276"/>
    </source>
</evidence>
<evidence type="ECO:0000313" key="2">
    <source>
        <dbReference type="EMBL" id="KAJ1124068.1"/>
    </source>
</evidence>
<dbReference type="EMBL" id="JANPWB010000011">
    <property type="protein sequence ID" value="KAJ1124068.1"/>
    <property type="molecule type" value="Genomic_DNA"/>
</dbReference>
<name>A0AAV7PBX2_PLEWA</name>
<sequence>MTKSGDATTSTACVVTYRMKAMVNDAYENHSWNEPANGPCSKKETDFKGKPGQAPTSALPKASYDGPIATSAEVDKRSRTLQSTHPSITYN</sequence>
<feature type="compositionally biased region" description="Polar residues" evidence="1">
    <location>
        <begin position="80"/>
        <end position="91"/>
    </location>
</feature>
<accession>A0AAV7PBX2</accession>